<comment type="caution">
    <text evidence="2">The sequence shown here is derived from an EMBL/GenBank/DDBJ whole genome shotgun (WGS) entry which is preliminary data.</text>
</comment>
<feature type="signal peptide" evidence="1">
    <location>
        <begin position="1"/>
        <end position="18"/>
    </location>
</feature>
<reference evidence="2 3" key="1">
    <citation type="submission" date="2023-12" db="EMBL/GenBank/DDBJ databases">
        <title>Novel species of the genus Arcicella isolated from rivers.</title>
        <authorList>
            <person name="Lu H."/>
        </authorList>
    </citation>
    <scope>NUCLEOTIDE SEQUENCE [LARGE SCALE GENOMIC DNA]</scope>
    <source>
        <strain evidence="2 3">LMG 21963</strain>
    </source>
</reference>
<dbReference type="EMBL" id="JAYFUL010000012">
    <property type="protein sequence ID" value="MEA5258013.1"/>
    <property type="molecule type" value="Genomic_DNA"/>
</dbReference>
<evidence type="ECO:0000313" key="2">
    <source>
        <dbReference type="EMBL" id="MEA5258013.1"/>
    </source>
</evidence>
<keyword evidence="1" id="KW-0732">Signal</keyword>
<evidence type="ECO:0000313" key="3">
    <source>
        <dbReference type="Proteomes" id="UP001304671"/>
    </source>
</evidence>
<sequence length="443" mass="51206">MKKLITTVLALASFTSFCQTQNTFEIETLTKPEKFLYQTSSKDVFKFLKADIEKNSQLPDSIVTYGEHPFLTGILTAYKEHRPFVISPDIMWLLISQGFARHISNNSEAFRKDIIGFKNKKNLNIISNDIQIGNPNSNWEAVFPQFTSQINDYTGNKLTSVLTADFTTTTPTTRIVSEITVMETVKEYFNYKVVLIGCGIPKITIEGTVEDWQKVLDKTKYIAKYNLTWWTSELEPVLKQIIETKKGNFKKDFWMNMVKAHTEKKYGSPTTIDGWIVKFFPYTKEGKKRDLKPIAKINDLASELVKVPFVLEDVQHKKSYKMEFWGGFVGLSQNKDDYTLKPEIAWAINNKNTFDPKKSEFRYQKDIDDLSISNIETIPNDIYSLQKIDYLHLSFLNKVHIPDELAKITIDNLELKGQISSEEEQRIRKLLPNTKLKINGELR</sequence>
<name>A0ABU5QLR8_9BACT</name>
<keyword evidence="3" id="KW-1185">Reference proteome</keyword>
<gene>
    <name evidence="2" type="ORF">VB264_09475</name>
</gene>
<dbReference type="RefSeq" id="WP_323248801.1">
    <property type="nucleotide sequence ID" value="NZ_JAYFUL010000012.1"/>
</dbReference>
<feature type="chain" id="PRO_5046275630" evidence="1">
    <location>
        <begin position="19"/>
        <end position="443"/>
    </location>
</feature>
<dbReference type="PANTHER" id="PTHR31252">
    <property type="entry name" value="DUF4419 DOMAIN-CONTAINING PROTEIN"/>
    <property type="match status" value="1"/>
</dbReference>
<dbReference type="Pfam" id="PF14388">
    <property type="entry name" value="DUF4419"/>
    <property type="match status" value="1"/>
</dbReference>
<proteinExistence type="predicted"/>
<dbReference type="Proteomes" id="UP001304671">
    <property type="component" value="Unassembled WGS sequence"/>
</dbReference>
<dbReference type="InterPro" id="IPR025533">
    <property type="entry name" value="DUF4419"/>
</dbReference>
<protein>
    <submittedName>
        <fullName evidence="2">DUF4419 domain-containing protein</fullName>
    </submittedName>
</protein>
<organism evidence="2 3">
    <name type="scientific">Arcicella aquatica</name>
    <dbReference type="NCBI Taxonomy" id="217141"/>
    <lineage>
        <taxon>Bacteria</taxon>
        <taxon>Pseudomonadati</taxon>
        <taxon>Bacteroidota</taxon>
        <taxon>Cytophagia</taxon>
        <taxon>Cytophagales</taxon>
        <taxon>Flectobacillaceae</taxon>
        <taxon>Arcicella</taxon>
    </lineage>
</organism>
<accession>A0ABU5QLR8</accession>
<dbReference type="PANTHER" id="PTHR31252:SF11">
    <property type="entry name" value="DUF4419 DOMAIN-CONTAINING PROTEIN"/>
    <property type="match status" value="1"/>
</dbReference>
<evidence type="ECO:0000256" key="1">
    <source>
        <dbReference type="SAM" id="SignalP"/>
    </source>
</evidence>